<dbReference type="InterPro" id="IPR000847">
    <property type="entry name" value="LysR_HTH_N"/>
</dbReference>
<evidence type="ECO:0000313" key="7">
    <source>
        <dbReference type="Proteomes" id="UP000445000"/>
    </source>
</evidence>
<dbReference type="AlphaFoldDB" id="A0A829Y818"/>
<dbReference type="Pfam" id="PF03466">
    <property type="entry name" value="LysR_substrate"/>
    <property type="match status" value="1"/>
</dbReference>
<evidence type="ECO:0000256" key="3">
    <source>
        <dbReference type="ARBA" id="ARBA00023125"/>
    </source>
</evidence>
<dbReference type="Gene3D" id="1.10.10.10">
    <property type="entry name" value="Winged helix-like DNA-binding domain superfamily/Winged helix DNA-binding domain"/>
    <property type="match status" value="1"/>
</dbReference>
<dbReference type="InterPro" id="IPR036390">
    <property type="entry name" value="WH_DNA-bd_sf"/>
</dbReference>
<dbReference type="PROSITE" id="PS50931">
    <property type="entry name" value="HTH_LYSR"/>
    <property type="match status" value="1"/>
</dbReference>
<keyword evidence="7" id="KW-1185">Reference proteome</keyword>
<dbReference type="Pfam" id="PF00126">
    <property type="entry name" value="HTH_1"/>
    <property type="match status" value="1"/>
</dbReference>
<proteinExistence type="inferred from homology"/>
<dbReference type="PRINTS" id="PR00039">
    <property type="entry name" value="HTHLYSR"/>
</dbReference>
<dbReference type="Proteomes" id="UP000445000">
    <property type="component" value="Unassembled WGS sequence"/>
</dbReference>
<accession>A0A829Y818</accession>
<keyword evidence="2" id="KW-0805">Transcription regulation</keyword>
<dbReference type="NCBIfam" id="NF009326">
    <property type="entry name" value="PRK12681.1"/>
    <property type="match status" value="1"/>
</dbReference>
<organism evidence="6 7">
    <name type="scientific">Steroidobacter agaridevorans</name>
    <dbReference type="NCBI Taxonomy" id="2695856"/>
    <lineage>
        <taxon>Bacteria</taxon>
        <taxon>Pseudomonadati</taxon>
        <taxon>Pseudomonadota</taxon>
        <taxon>Gammaproteobacteria</taxon>
        <taxon>Steroidobacterales</taxon>
        <taxon>Steroidobacteraceae</taxon>
        <taxon>Steroidobacter</taxon>
    </lineage>
</organism>
<dbReference type="PANTHER" id="PTHR30126">
    <property type="entry name" value="HTH-TYPE TRANSCRIPTIONAL REGULATOR"/>
    <property type="match status" value="1"/>
</dbReference>
<dbReference type="SUPFAM" id="SSF53850">
    <property type="entry name" value="Periplasmic binding protein-like II"/>
    <property type="match status" value="1"/>
</dbReference>
<dbReference type="RefSeq" id="WP_161811009.1">
    <property type="nucleotide sequence ID" value="NZ_BLJN01000001.1"/>
</dbReference>
<feature type="domain" description="HTH lysR-type" evidence="5">
    <location>
        <begin position="1"/>
        <end position="57"/>
    </location>
</feature>
<keyword evidence="3" id="KW-0238">DNA-binding</keyword>
<gene>
    <name evidence="6" type="primary">cysB_1</name>
    <name evidence="6" type="ORF">GCM10011487_13300</name>
</gene>
<dbReference type="CDD" id="cd08413">
    <property type="entry name" value="PBP2_CysB_like"/>
    <property type="match status" value="1"/>
</dbReference>
<dbReference type="PANTHER" id="PTHR30126:SF6">
    <property type="entry name" value="HTH-TYPE TRANSCRIPTIONAL REGULATOR CYSB-RELATED"/>
    <property type="match status" value="1"/>
</dbReference>
<dbReference type="InterPro" id="IPR011991">
    <property type="entry name" value="ArsR-like_HTH"/>
</dbReference>
<comment type="caution">
    <text evidence="6">The sequence shown here is derived from an EMBL/GenBank/DDBJ whole genome shotgun (WGS) entry which is preliminary data.</text>
</comment>
<evidence type="ECO:0000256" key="1">
    <source>
        <dbReference type="ARBA" id="ARBA00009437"/>
    </source>
</evidence>
<dbReference type="GO" id="GO:0003700">
    <property type="term" value="F:DNA-binding transcription factor activity"/>
    <property type="evidence" value="ECO:0007669"/>
    <property type="project" value="InterPro"/>
</dbReference>
<comment type="similarity">
    <text evidence="1">Belongs to the LysR transcriptional regulatory family.</text>
</comment>
<dbReference type="InterPro" id="IPR005119">
    <property type="entry name" value="LysR_subst-bd"/>
</dbReference>
<dbReference type="FunFam" id="1.10.10.10:FF:000001">
    <property type="entry name" value="LysR family transcriptional regulator"/>
    <property type="match status" value="1"/>
</dbReference>
<protein>
    <submittedName>
        <fullName evidence="6">CysB family transcriptional regulator</fullName>
    </submittedName>
</protein>
<dbReference type="InterPro" id="IPR037423">
    <property type="entry name" value="CysB_PBP2"/>
</dbReference>
<dbReference type="CDD" id="cd00090">
    <property type="entry name" value="HTH_ARSR"/>
    <property type="match status" value="1"/>
</dbReference>
<keyword evidence="4" id="KW-0804">Transcription</keyword>
<sequence length="325" mass="36384">MKLQQLRYLAAIVENDLNITAAAERLHTSQPGVSKQLKQLEDELGFPIFLRQGRTLTRVTPAGKRVIDRAQKILKEVQSIKRLADEQKGDGKGSLAIGTTHTQARYVLPQVIRRFRERYPDVELHLHQGTSEQIADMAARDRIDFAINTGSQELFTNLVLLPCYRWHRRIVVPQGHPLASEGKVTIETLGKYPIVTYVFGFSGPSSLQQIFARHGITPHVALTARDADVIKTYVRLGMGVGIVASMAMDPREDSDLVSIDASHLFPAHSTWVGFHQGALLRSYMYDFLQLLAPHLTRRLVDRAGNAATPSDVEALFTDVELPVYR</sequence>
<evidence type="ECO:0000259" key="5">
    <source>
        <dbReference type="PROSITE" id="PS50931"/>
    </source>
</evidence>
<evidence type="ECO:0000256" key="4">
    <source>
        <dbReference type="ARBA" id="ARBA00023163"/>
    </source>
</evidence>
<dbReference type="SUPFAM" id="SSF46785">
    <property type="entry name" value="Winged helix' DNA-binding domain"/>
    <property type="match status" value="1"/>
</dbReference>
<name>A0A829Y818_9GAMM</name>
<reference evidence="7" key="1">
    <citation type="submission" date="2020-01" db="EMBL/GenBank/DDBJ databases">
        <title>'Steroidobacter agaridevorans' sp. nov., agar-degrading bacteria isolated from rhizosphere soils.</title>
        <authorList>
            <person name="Ikenaga M."/>
            <person name="Kataoka M."/>
            <person name="Murouchi A."/>
            <person name="Katsuragi S."/>
            <person name="Sakai M."/>
        </authorList>
    </citation>
    <scope>NUCLEOTIDE SEQUENCE [LARGE SCALE GENOMIC DNA]</scope>
    <source>
        <strain evidence="7">YU21-B</strain>
    </source>
</reference>
<evidence type="ECO:0000313" key="6">
    <source>
        <dbReference type="EMBL" id="GFE79330.1"/>
    </source>
</evidence>
<dbReference type="GO" id="GO:0019344">
    <property type="term" value="P:cysteine biosynthetic process"/>
    <property type="evidence" value="ECO:0007669"/>
    <property type="project" value="TreeGrafter"/>
</dbReference>
<dbReference type="GO" id="GO:0000976">
    <property type="term" value="F:transcription cis-regulatory region binding"/>
    <property type="evidence" value="ECO:0007669"/>
    <property type="project" value="TreeGrafter"/>
</dbReference>
<dbReference type="InterPro" id="IPR036388">
    <property type="entry name" value="WH-like_DNA-bd_sf"/>
</dbReference>
<dbReference type="EMBL" id="BLJN01000001">
    <property type="protein sequence ID" value="GFE79330.1"/>
    <property type="molecule type" value="Genomic_DNA"/>
</dbReference>
<dbReference type="Gene3D" id="3.40.190.10">
    <property type="entry name" value="Periplasmic binding protein-like II"/>
    <property type="match status" value="2"/>
</dbReference>
<evidence type="ECO:0000256" key="2">
    <source>
        <dbReference type="ARBA" id="ARBA00023015"/>
    </source>
</evidence>